<dbReference type="Proteomes" id="UP000234530">
    <property type="component" value="Chromosome"/>
</dbReference>
<dbReference type="OrthoDB" id="7858974at2"/>
<proteinExistence type="predicted"/>
<organism evidence="1 2">
    <name type="scientific">Paracoccus zhejiangensis</name>
    <dbReference type="NCBI Taxonomy" id="1077935"/>
    <lineage>
        <taxon>Bacteria</taxon>
        <taxon>Pseudomonadati</taxon>
        <taxon>Pseudomonadota</taxon>
        <taxon>Alphaproteobacteria</taxon>
        <taxon>Rhodobacterales</taxon>
        <taxon>Paracoccaceae</taxon>
        <taxon>Paracoccus</taxon>
    </lineage>
</organism>
<dbReference type="KEGG" id="pzh:CX676_10960"/>
<evidence type="ECO:0000313" key="1">
    <source>
        <dbReference type="EMBL" id="AUH64620.1"/>
    </source>
</evidence>
<gene>
    <name evidence="1" type="ORF">CX676_10960</name>
</gene>
<sequence>MVTGFAFYGLSPVDPAPSVEAASALASTLSLREGEISQYVRSSPDDQGESLHLVDADWDVVASDPKSPNIRFSAVSSDGQTELVGGFDDGSNVGFSLVDLSVSRADALPDQDVINVFRIIDAAFTPAYGFAFTTDRPEQVMSYANMNGATLFAGNEDPFSFTDDLSEWSGGKDTFKRSRLRMVYPYNLLNQSHLAISIDGQPLGDWIQGRDDRGRLVEWSSRAAIWIVPAEALVQVNRHLGEAGLLISWRPNRSTGQPRKLP</sequence>
<dbReference type="AlphaFoldDB" id="A0A2H5EZA3"/>
<name>A0A2H5EZA3_9RHOB</name>
<accession>A0A2H5EZA3</accession>
<keyword evidence="2" id="KW-1185">Reference proteome</keyword>
<dbReference type="RefSeq" id="WP_101752649.1">
    <property type="nucleotide sequence ID" value="NZ_CP025430.1"/>
</dbReference>
<evidence type="ECO:0000313" key="2">
    <source>
        <dbReference type="Proteomes" id="UP000234530"/>
    </source>
</evidence>
<dbReference type="EMBL" id="CP025430">
    <property type="protein sequence ID" value="AUH64620.1"/>
    <property type="molecule type" value="Genomic_DNA"/>
</dbReference>
<protein>
    <submittedName>
        <fullName evidence="1">Uncharacterized protein</fullName>
    </submittedName>
</protein>
<reference evidence="1 2" key="1">
    <citation type="journal article" date="2013" name="Antonie Van Leeuwenhoek">
        <title>Paracoccus zhejiangensis sp. nov., isolated from activated sludge in wastewater-treatment system.</title>
        <authorList>
            <person name="Wu Z.G."/>
            <person name="Zhang D.F."/>
            <person name="Liu Y.L."/>
            <person name="Wang F."/>
            <person name="Jiang X."/>
            <person name="Li C."/>
            <person name="Li S.P."/>
            <person name="Hong Q."/>
            <person name="Li W.J."/>
        </authorList>
    </citation>
    <scope>NUCLEOTIDE SEQUENCE [LARGE SCALE GENOMIC DNA]</scope>
    <source>
        <strain evidence="1 2">J6</strain>
    </source>
</reference>